<evidence type="ECO:0000313" key="3">
    <source>
        <dbReference type="EMBL" id="KAK3275665.1"/>
    </source>
</evidence>
<accession>A0AAE0GCF9</accession>
<gene>
    <name evidence="3" type="ORF">CYMTET_16214</name>
</gene>
<dbReference type="EMBL" id="LGRX02007084">
    <property type="protein sequence ID" value="KAK3275665.1"/>
    <property type="molecule type" value="Genomic_DNA"/>
</dbReference>
<comment type="caution">
    <text evidence="3">The sequence shown here is derived from an EMBL/GenBank/DDBJ whole genome shotgun (WGS) entry which is preliminary data.</text>
</comment>
<dbReference type="AlphaFoldDB" id="A0AAE0GCF9"/>
<evidence type="ECO:0000256" key="1">
    <source>
        <dbReference type="SAM" id="Coils"/>
    </source>
</evidence>
<organism evidence="3 4">
    <name type="scientific">Cymbomonas tetramitiformis</name>
    <dbReference type="NCBI Taxonomy" id="36881"/>
    <lineage>
        <taxon>Eukaryota</taxon>
        <taxon>Viridiplantae</taxon>
        <taxon>Chlorophyta</taxon>
        <taxon>Pyramimonadophyceae</taxon>
        <taxon>Pyramimonadales</taxon>
        <taxon>Pyramimonadaceae</taxon>
        <taxon>Cymbomonas</taxon>
    </lineage>
</organism>
<feature type="region of interest" description="Disordered" evidence="2">
    <location>
        <begin position="255"/>
        <end position="318"/>
    </location>
</feature>
<proteinExistence type="predicted"/>
<evidence type="ECO:0000313" key="4">
    <source>
        <dbReference type="Proteomes" id="UP001190700"/>
    </source>
</evidence>
<feature type="compositionally biased region" description="Basic and acidic residues" evidence="2">
    <location>
        <begin position="283"/>
        <end position="294"/>
    </location>
</feature>
<protein>
    <submittedName>
        <fullName evidence="3">Uncharacterized protein</fullName>
    </submittedName>
</protein>
<feature type="compositionally biased region" description="Polar residues" evidence="2">
    <location>
        <begin position="262"/>
        <end position="277"/>
    </location>
</feature>
<feature type="non-terminal residue" evidence="3">
    <location>
        <position position="1"/>
    </location>
</feature>
<reference evidence="3 4" key="1">
    <citation type="journal article" date="2015" name="Genome Biol. Evol.">
        <title>Comparative Genomics of a Bacterivorous Green Alga Reveals Evolutionary Causalities and Consequences of Phago-Mixotrophic Mode of Nutrition.</title>
        <authorList>
            <person name="Burns J.A."/>
            <person name="Paasch A."/>
            <person name="Narechania A."/>
            <person name="Kim E."/>
        </authorList>
    </citation>
    <scope>NUCLEOTIDE SEQUENCE [LARGE SCALE GENOMIC DNA]</scope>
    <source>
        <strain evidence="3 4">PLY_AMNH</strain>
    </source>
</reference>
<name>A0AAE0GCF9_9CHLO</name>
<dbReference type="Proteomes" id="UP001190700">
    <property type="component" value="Unassembled WGS sequence"/>
</dbReference>
<keyword evidence="4" id="KW-1185">Reference proteome</keyword>
<keyword evidence="1" id="KW-0175">Coiled coil</keyword>
<sequence>SSPPDIVHSVRNELLHQISSLEQHVQAGSTVQGKPRVCDGRHARKLDEYLQGQSQRAQQPEGSSWRADQALAGMRQAEAKDVLNREEHVRWIQALGAQVGGIHASATSKSPKTAHVAQLEEEVAVMRQQMEQLTKKQCELQVHKLELEQLETNKMGMERSGGVDVSGTALRVRMLEEQVLRSAEDAAAAGAIAHEAHDRLRGLENRVEHILYQTDHDLQVVDGRTESLRGKLKAVQKVAQSAQVRCAALASEVSGAKGHLSPTRQRPSAQQRILSGSSRRRLNKDLHKLEERVAGGKVLPRHSVASDTRRMGGQKGAR</sequence>
<evidence type="ECO:0000256" key="2">
    <source>
        <dbReference type="SAM" id="MobiDB-lite"/>
    </source>
</evidence>
<feature type="coiled-coil region" evidence="1">
    <location>
        <begin position="116"/>
        <end position="160"/>
    </location>
</feature>